<name>A0ABV9KG20_9RHOB</name>
<keyword evidence="3" id="KW-1185">Reference proteome</keyword>
<dbReference type="SUPFAM" id="SSF52540">
    <property type="entry name" value="P-loop containing nucleoside triphosphate hydrolases"/>
    <property type="match status" value="1"/>
</dbReference>
<dbReference type="InterPro" id="IPR011335">
    <property type="entry name" value="Restrct_endonuc-II-like"/>
</dbReference>
<dbReference type="Gene3D" id="3.90.320.10">
    <property type="match status" value="1"/>
</dbReference>
<dbReference type="RefSeq" id="WP_380717527.1">
    <property type="nucleotide sequence ID" value="NZ_JBHSGI010000009.1"/>
</dbReference>
<evidence type="ECO:0000313" key="3">
    <source>
        <dbReference type="Proteomes" id="UP001595973"/>
    </source>
</evidence>
<organism evidence="2 3">
    <name type="scientific">Seohaeicola nanhaiensis</name>
    <dbReference type="NCBI Taxonomy" id="1387282"/>
    <lineage>
        <taxon>Bacteria</taxon>
        <taxon>Pseudomonadati</taxon>
        <taxon>Pseudomonadota</taxon>
        <taxon>Alphaproteobacteria</taxon>
        <taxon>Rhodobacterales</taxon>
        <taxon>Roseobacteraceae</taxon>
        <taxon>Seohaeicola</taxon>
    </lineage>
</organism>
<accession>A0ABV9KG20</accession>
<dbReference type="EMBL" id="JBHSGI010000009">
    <property type="protein sequence ID" value="MFC4669117.1"/>
    <property type="molecule type" value="Genomic_DNA"/>
</dbReference>
<evidence type="ECO:0000313" key="2">
    <source>
        <dbReference type="EMBL" id="MFC4669117.1"/>
    </source>
</evidence>
<dbReference type="InterPro" id="IPR014153">
    <property type="entry name" value="Ds_break_AddB"/>
</dbReference>
<dbReference type="Proteomes" id="UP001595973">
    <property type="component" value="Unassembled WGS sequence"/>
</dbReference>
<comment type="caution">
    <text evidence="2">The sequence shown here is derived from an EMBL/GenBank/DDBJ whole genome shotgun (WGS) entry which is preliminary data.</text>
</comment>
<dbReference type="SUPFAM" id="SSF52980">
    <property type="entry name" value="Restriction endonuclease-like"/>
    <property type="match status" value="1"/>
</dbReference>
<sequence length="976" mass="106950">MFEPSDKPRVFALPPGVDFPAALLAGIDARLAGQPPQAAARLRLIVNTRRMARRIRALQDAGPAKLLPRLSLVTDIAALTPLAPAEPAAPGLRRRLQLAQLVARLLDRQPDLAARASVYDLADSLAALMDEMADEGVAPDVLRQLDVADMSGHWARALAFIGIAEDYLQSGGADDATHRNRRAVEALSAAWAETPPQGPVLVAGSTGSRGTTLMLMEAVARLPQGAILLPGFDFDQPDRVWADLTRTQGTEDHPQYRFAHMMERLGITPGDVIRWTDTPAPAPARNRLVSLALRPAPFTDAWLDEGPRLGDIGQATEAMTLVEAPDPRTEALAIAMRLRAAAEAGQTAALITPDRMLTRRVSAALDRWRITPDDSAGMPLHLSPPGRFLRHVAALFTDRLTAEALVTLLKHPLCHSGPDRNLHLIHSRNLELHLRRNGPAFPDAAGLRAYAARLDDPPTAWIDWLIALVTDQTVRGDLDLSDWVLRLRRVAEALAGGSATEGSGGLWEKNAGQEVLKTLTALETESGHGGAMGARDFADLLGALLQSGEEVRDRDKPHEGILIWGTLEARVQGADLLILGGLNEGAWPEVARPDPWLNRSMRKQAGLLLPERRIGLSAHDFQQAIAAPEVWLTRAIRSDDAETVPSRWLNRLTNLLEGLHETGKPALAGMRDRGRHWLDLAEAAEFAPRIAGAHRPSPKPPVAARPRRLSITEIKTLIRDPYAIYARHVLRLNPLDPLAMEPDAALRGNVVHDILEAFIKETRDDPAALTPARLLDHCARVLETDVPWPAARRLWLARLGRIAGDFVQAERRRQDQARPEHLETKVRVPLPGVDFTLTGRADRIDIDASGNLLIYDYKTGHVPTTREQKYFDKQLLIEAALAEQGLFKGIPAAPVVQALFLGIGSTLSEQPAPLDEESAAEVLARLVTLIRHYHRADQGFTARRMLFKDTDRGNYDHLARFGEWDGSVTATPEVLE</sequence>
<evidence type="ECO:0000259" key="1">
    <source>
        <dbReference type="Pfam" id="PF12705"/>
    </source>
</evidence>
<dbReference type="Pfam" id="PF12705">
    <property type="entry name" value="PDDEXK_1"/>
    <property type="match status" value="1"/>
</dbReference>
<protein>
    <submittedName>
        <fullName evidence="2">Double-strand break repair protein AddB</fullName>
    </submittedName>
</protein>
<dbReference type="InterPro" id="IPR011604">
    <property type="entry name" value="PDDEXK-like_dom_sf"/>
</dbReference>
<reference evidence="3" key="1">
    <citation type="journal article" date="2019" name="Int. J. Syst. Evol. Microbiol.">
        <title>The Global Catalogue of Microorganisms (GCM) 10K type strain sequencing project: providing services to taxonomists for standard genome sequencing and annotation.</title>
        <authorList>
            <consortium name="The Broad Institute Genomics Platform"/>
            <consortium name="The Broad Institute Genome Sequencing Center for Infectious Disease"/>
            <person name="Wu L."/>
            <person name="Ma J."/>
        </authorList>
    </citation>
    <scope>NUCLEOTIDE SEQUENCE [LARGE SCALE GENOMIC DNA]</scope>
    <source>
        <strain evidence="3">CGMCC 4.7283</strain>
    </source>
</reference>
<dbReference type="InterPro" id="IPR038726">
    <property type="entry name" value="PDDEXK_AddAB-type"/>
</dbReference>
<dbReference type="InterPro" id="IPR027417">
    <property type="entry name" value="P-loop_NTPase"/>
</dbReference>
<gene>
    <name evidence="2" type="primary">addB</name>
    <name evidence="2" type="ORF">ACFO5X_11170</name>
</gene>
<proteinExistence type="predicted"/>
<feature type="domain" description="PD-(D/E)XK endonuclease-like" evidence="1">
    <location>
        <begin position="708"/>
        <end position="936"/>
    </location>
</feature>
<dbReference type="NCBIfam" id="TIGR02786">
    <property type="entry name" value="addB_alphas"/>
    <property type="match status" value="1"/>
</dbReference>